<protein>
    <recommendedName>
        <fullName evidence="3">ABM domain-containing protein</fullName>
    </recommendedName>
</protein>
<dbReference type="Proteomes" id="UP000297229">
    <property type="component" value="Unassembled WGS sequence"/>
</dbReference>
<dbReference type="STRING" id="278938.A0A4Z1JUC7"/>
<name>A0A4Z1JUC7_9HELO</name>
<comment type="caution">
    <text evidence="1">The sequence shown here is derived from an EMBL/GenBank/DDBJ whole genome shotgun (WGS) entry which is preliminary data.</text>
</comment>
<sequence>MSPKSILKMPFTELIKPLLVQSDEARDAFSNIIVPSLRTIITSAPGFVLGAAGHKLIENNVAVAEPSFNPILGIEWEDSKYFHDFVKSEQFPTLIAQLKPHTTAPAWPEVYETDVSPKDIFASPVIEVFRININEDSEKENAAKTAWEAFAKALKGTHILSGVSVNLPERFFLGLIGWSGIEQRKMAMDNVEHLKQAVDSLKDSQSFVAELNTVV</sequence>
<evidence type="ECO:0008006" key="3">
    <source>
        <dbReference type="Google" id="ProtNLM"/>
    </source>
</evidence>
<organism evidence="1 2">
    <name type="scientific">Botrytis elliptica</name>
    <dbReference type="NCBI Taxonomy" id="278938"/>
    <lineage>
        <taxon>Eukaryota</taxon>
        <taxon>Fungi</taxon>
        <taxon>Dikarya</taxon>
        <taxon>Ascomycota</taxon>
        <taxon>Pezizomycotina</taxon>
        <taxon>Leotiomycetes</taxon>
        <taxon>Helotiales</taxon>
        <taxon>Sclerotiniaceae</taxon>
        <taxon>Botrytis</taxon>
    </lineage>
</organism>
<keyword evidence="2" id="KW-1185">Reference proteome</keyword>
<dbReference type="AlphaFoldDB" id="A0A4Z1JUC7"/>
<evidence type="ECO:0000313" key="1">
    <source>
        <dbReference type="EMBL" id="TGO77285.1"/>
    </source>
</evidence>
<reference evidence="1 2" key="1">
    <citation type="submission" date="2017-12" db="EMBL/GenBank/DDBJ databases">
        <title>Comparative genomics of Botrytis spp.</title>
        <authorList>
            <person name="Valero-Jimenez C.A."/>
            <person name="Tapia P."/>
            <person name="Veloso J."/>
            <person name="Silva-Moreno E."/>
            <person name="Staats M."/>
            <person name="Valdes J.H."/>
            <person name="Van Kan J.A.L."/>
        </authorList>
    </citation>
    <scope>NUCLEOTIDE SEQUENCE [LARGE SCALE GENOMIC DNA]</scope>
    <source>
        <strain evidence="1 2">Be9601</strain>
    </source>
</reference>
<proteinExistence type="predicted"/>
<evidence type="ECO:0000313" key="2">
    <source>
        <dbReference type="Proteomes" id="UP000297229"/>
    </source>
</evidence>
<dbReference type="EMBL" id="PQXM01000113">
    <property type="protein sequence ID" value="TGO77285.1"/>
    <property type="molecule type" value="Genomic_DNA"/>
</dbReference>
<gene>
    <name evidence="1" type="ORF">BELL_0114g00010</name>
</gene>
<accession>A0A4Z1JUC7</accession>